<dbReference type="Proteomes" id="UP000887013">
    <property type="component" value="Unassembled WGS sequence"/>
</dbReference>
<dbReference type="AlphaFoldDB" id="A0A8X6QSD0"/>
<dbReference type="PANTHER" id="PTHR47331:SF1">
    <property type="entry name" value="GAG-LIKE PROTEIN"/>
    <property type="match status" value="1"/>
</dbReference>
<dbReference type="OrthoDB" id="8033604at2759"/>
<evidence type="ECO:0000313" key="2">
    <source>
        <dbReference type="Proteomes" id="UP000887013"/>
    </source>
</evidence>
<dbReference type="EMBL" id="BMAW01085360">
    <property type="protein sequence ID" value="GFU42631.1"/>
    <property type="molecule type" value="Genomic_DNA"/>
</dbReference>
<dbReference type="PANTHER" id="PTHR47331">
    <property type="entry name" value="PHD-TYPE DOMAIN-CONTAINING PROTEIN"/>
    <property type="match status" value="1"/>
</dbReference>
<sequence length="193" mass="22137">MHILATVCFDLRGWEHMSLNIGRDSSAPIPVLGLLWNKDRDNIFCDTTVLKCLSFNLTRRNVLSITHKIFDPLGILGIATLFPKLRIQRSCNLKIGWDTVLPDDYQIEFSSWVSDVDGLLNVKIPRSVNIEKIHGRRDTEFRLLRRIEKSDVIYLSACGMVNFQKSLLLSAFGAFFTYGLLIEKDERVIHVIE</sequence>
<proteinExistence type="predicted"/>
<evidence type="ECO:0000313" key="1">
    <source>
        <dbReference type="EMBL" id="GFU42631.1"/>
    </source>
</evidence>
<protein>
    <submittedName>
        <fullName evidence="1">DUF5641 domain-containing protein</fullName>
    </submittedName>
</protein>
<dbReference type="Pfam" id="PF05380">
    <property type="entry name" value="Peptidase_A17"/>
    <property type="match status" value="1"/>
</dbReference>
<comment type="caution">
    <text evidence="1">The sequence shown here is derived from an EMBL/GenBank/DDBJ whole genome shotgun (WGS) entry which is preliminary data.</text>
</comment>
<name>A0A8X6QSD0_NEPPI</name>
<dbReference type="InterPro" id="IPR008042">
    <property type="entry name" value="Retrotrans_Pao"/>
</dbReference>
<keyword evidence="2" id="KW-1185">Reference proteome</keyword>
<organism evidence="1 2">
    <name type="scientific">Nephila pilipes</name>
    <name type="common">Giant wood spider</name>
    <name type="synonym">Nephila maculata</name>
    <dbReference type="NCBI Taxonomy" id="299642"/>
    <lineage>
        <taxon>Eukaryota</taxon>
        <taxon>Metazoa</taxon>
        <taxon>Ecdysozoa</taxon>
        <taxon>Arthropoda</taxon>
        <taxon>Chelicerata</taxon>
        <taxon>Arachnida</taxon>
        <taxon>Araneae</taxon>
        <taxon>Araneomorphae</taxon>
        <taxon>Entelegynae</taxon>
        <taxon>Araneoidea</taxon>
        <taxon>Nephilidae</taxon>
        <taxon>Nephila</taxon>
    </lineage>
</organism>
<gene>
    <name evidence="1" type="primary">X975_05852</name>
    <name evidence="1" type="ORF">NPIL_493481</name>
</gene>
<accession>A0A8X6QSD0</accession>
<reference evidence="1" key="1">
    <citation type="submission" date="2020-08" db="EMBL/GenBank/DDBJ databases">
        <title>Multicomponent nature underlies the extraordinary mechanical properties of spider dragline silk.</title>
        <authorList>
            <person name="Kono N."/>
            <person name="Nakamura H."/>
            <person name="Mori M."/>
            <person name="Yoshida Y."/>
            <person name="Ohtoshi R."/>
            <person name="Malay A.D."/>
            <person name="Moran D.A.P."/>
            <person name="Tomita M."/>
            <person name="Numata K."/>
            <person name="Arakawa K."/>
        </authorList>
    </citation>
    <scope>NUCLEOTIDE SEQUENCE</scope>
</reference>